<keyword evidence="2" id="KW-1185">Reference proteome</keyword>
<dbReference type="Proteomes" id="UP000276133">
    <property type="component" value="Unassembled WGS sequence"/>
</dbReference>
<dbReference type="EMBL" id="REGN01007360">
    <property type="protein sequence ID" value="RNA06526.1"/>
    <property type="molecule type" value="Genomic_DNA"/>
</dbReference>
<organism evidence="1 2">
    <name type="scientific">Brachionus plicatilis</name>
    <name type="common">Marine rotifer</name>
    <name type="synonym">Brachionus muelleri</name>
    <dbReference type="NCBI Taxonomy" id="10195"/>
    <lineage>
        <taxon>Eukaryota</taxon>
        <taxon>Metazoa</taxon>
        <taxon>Spiralia</taxon>
        <taxon>Gnathifera</taxon>
        <taxon>Rotifera</taxon>
        <taxon>Eurotatoria</taxon>
        <taxon>Monogononta</taxon>
        <taxon>Pseudotrocha</taxon>
        <taxon>Ploima</taxon>
        <taxon>Brachionidae</taxon>
        <taxon>Brachionus</taxon>
    </lineage>
</organism>
<accession>A0A3M7Q4Z3</accession>
<dbReference type="AlphaFoldDB" id="A0A3M7Q4Z3"/>
<sequence>MKIKIVRGAYCCMLIWDMFASRCSTDRIFELNGVCPSAGLWCSFSDDTDNGLLKLLLDLRRALDRLVDEVDLAHS</sequence>
<proteinExistence type="predicted"/>
<reference evidence="1 2" key="1">
    <citation type="journal article" date="2018" name="Sci. Rep.">
        <title>Genomic signatures of local adaptation to the degree of environmental predictability in rotifers.</title>
        <authorList>
            <person name="Franch-Gras L."/>
            <person name="Hahn C."/>
            <person name="Garcia-Roger E.M."/>
            <person name="Carmona M.J."/>
            <person name="Serra M."/>
            <person name="Gomez A."/>
        </authorList>
    </citation>
    <scope>NUCLEOTIDE SEQUENCE [LARGE SCALE GENOMIC DNA]</scope>
    <source>
        <strain evidence="1">HYR1</strain>
    </source>
</reference>
<evidence type="ECO:0000313" key="1">
    <source>
        <dbReference type="EMBL" id="RNA06526.1"/>
    </source>
</evidence>
<evidence type="ECO:0000313" key="2">
    <source>
        <dbReference type="Proteomes" id="UP000276133"/>
    </source>
</evidence>
<protein>
    <submittedName>
        <fullName evidence="1">Uncharacterized protein</fullName>
    </submittedName>
</protein>
<name>A0A3M7Q4Z3_BRAPC</name>
<comment type="caution">
    <text evidence="1">The sequence shown here is derived from an EMBL/GenBank/DDBJ whole genome shotgun (WGS) entry which is preliminary data.</text>
</comment>
<gene>
    <name evidence="1" type="ORF">BpHYR1_052957</name>
</gene>